<dbReference type="Proteomes" id="UP000823485">
    <property type="component" value="Unassembled WGS sequence"/>
</dbReference>
<feature type="transmembrane region" description="Helical" evidence="6">
    <location>
        <begin position="451"/>
        <end position="469"/>
    </location>
</feature>
<feature type="transmembrane region" description="Helical" evidence="6">
    <location>
        <begin position="285"/>
        <end position="311"/>
    </location>
</feature>
<evidence type="ECO:0000256" key="2">
    <source>
        <dbReference type="ARBA" id="ARBA00022475"/>
    </source>
</evidence>
<evidence type="ECO:0000256" key="3">
    <source>
        <dbReference type="ARBA" id="ARBA00022692"/>
    </source>
</evidence>
<dbReference type="PANTHER" id="PTHR30250">
    <property type="entry name" value="PST FAMILY PREDICTED COLANIC ACID TRANSPORTER"/>
    <property type="match status" value="1"/>
</dbReference>
<dbReference type="InterPro" id="IPR050833">
    <property type="entry name" value="Poly_Biosynth_Transport"/>
</dbReference>
<dbReference type="RefSeq" id="WP_171973902.1">
    <property type="nucleotide sequence ID" value="NZ_JAFBFH010000031.1"/>
</dbReference>
<keyword evidence="4 6" id="KW-1133">Transmembrane helix</keyword>
<keyword evidence="8" id="KW-1185">Reference proteome</keyword>
<feature type="transmembrane region" description="Helical" evidence="6">
    <location>
        <begin position="357"/>
        <end position="379"/>
    </location>
</feature>
<evidence type="ECO:0000256" key="5">
    <source>
        <dbReference type="ARBA" id="ARBA00023136"/>
    </source>
</evidence>
<feature type="transmembrane region" description="Helical" evidence="6">
    <location>
        <begin position="229"/>
        <end position="253"/>
    </location>
</feature>
<keyword evidence="3 6" id="KW-0812">Transmembrane</keyword>
<feature type="transmembrane region" description="Helical" evidence="6">
    <location>
        <begin position="12"/>
        <end position="29"/>
    </location>
</feature>
<dbReference type="PIRSF" id="PIRSF038958">
    <property type="entry name" value="PG_synth_SpoVB"/>
    <property type="match status" value="1"/>
</dbReference>
<feature type="transmembrane region" description="Helical" evidence="6">
    <location>
        <begin position="155"/>
        <end position="176"/>
    </location>
</feature>
<feature type="transmembrane region" description="Helical" evidence="6">
    <location>
        <begin position="413"/>
        <end position="431"/>
    </location>
</feature>
<evidence type="ECO:0000313" key="8">
    <source>
        <dbReference type="Proteomes" id="UP000823485"/>
    </source>
</evidence>
<evidence type="ECO:0000313" key="7">
    <source>
        <dbReference type="EMBL" id="MBM7716692.1"/>
    </source>
</evidence>
<evidence type="ECO:0000256" key="1">
    <source>
        <dbReference type="ARBA" id="ARBA00004651"/>
    </source>
</evidence>
<dbReference type="Pfam" id="PF01943">
    <property type="entry name" value="Polysacc_synt"/>
    <property type="match status" value="1"/>
</dbReference>
<dbReference type="PANTHER" id="PTHR30250:SF29">
    <property type="entry name" value="POLYSACCHARIDE BIOSYNTHESIS PROTEIN C-TERMINAL DOMAIN-CONTAINING PROTEIN"/>
    <property type="match status" value="1"/>
</dbReference>
<organism evidence="7 8">
    <name type="scientific">Siminovitchia thermophila</name>
    <dbReference type="NCBI Taxonomy" id="1245522"/>
    <lineage>
        <taxon>Bacteria</taxon>
        <taxon>Bacillati</taxon>
        <taxon>Bacillota</taxon>
        <taxon>Bacilli</taxon>
        <taxon>Bacillales</taxon>
        <taxon>Bacillaceae</taxon>
        <taxon>Siminovitchia</taxon>
    </lineage>
</organism>
<dbReference type="InterPro" id="IPR024923">
    <property type="entry name" value="PG_synth_SpoVB"/>
</dbReference>
<feature type="transmembrane region" description="Helical" evidence="6">
    <location>
        <begin position="323"/>
        <end position="342"/>
    </location>
</feature>
<feature type="transmembrane region" description="Helical" evidence="6">
    <location>
        <begin position="481"/>
        <end position="501"/>
    </location>
</feature>
<proteinExistence type="predicted"/>
<comment type="subcellular location">
    <subcellularLocation>
        <location evidence="1">Cell membrane</location>
        <topology evidence="1">Multi-pass membrane protein</topology>
    </subcellularLocation>
</comment>
<dbReference type="EMBL" id="JAFBFH010000031">
    <property type="protein sequence ID" value="MBM7716692.1"/>
    <property type="molecule type" value="Genomic_DNA"/>
</dbReference>
<evidence type="ECO:0000256" key="6">
    <source>
        <dbReference type="SAM" id="Phobius"/>
    </source>
</evidence>
<feature type="transmembrane region" description="Helical" evidence="6">
    <location>
        <begin position="188"/>
        <end position="208"/>
    </location>
</feature>
<dbReference type="InterPro" id="IPR002797">
    <property type="entry name" value="Polysacc_synth"/>
</dbReference>
<keyword evidence="2" id="KW-1003">Cell membrane</keyword>
<protein>
    <submittedName>
        <fullName evidence="7">PST family polysaccharide transporter</fullName>
    </submittedName>
</protein>
<evidence type="ECO:0000256" key="4">
    <source>
        <dbReference type="ARBA" id="ARBA00022989"/>
    </source>
</evidence>
<feature type="transmembrane region" description="Helical" evidence="6">
    <location>
        <begin position="391"/>
        <end position="407"/>
    </location>
</feature>
<feature type="transmembrane region" description="Helical" evidence="6">
    <location>
        <begin position="49"/>
        <end position="67"/>
    </location>
</feature>
<keyword evidence="5 6" id="KW-0472">Membrane</keyword>
<sequence length="533" mass="57994">MPEETRPFIKGAFILAAAALFIKILSAVYRVPFQNIVGDTGFYIYQQVYPLYGIAYVLASTGFPVIISRIVAAKDQQNKQSVINKLQAAFIVLMFVGLGLFSFFFFGANMIARWMGDPLLGPVIQVTAFPFLLLPFLSLWRGIFQGNGNMVPTALAQVIEQVFRVAAILLISFLLVDKGYSFYEVGRGTWAGAVVGSAAGAVLLAIFAGRNIRIFINAVRLPFHEFVAVGKLVLVHGTAICFSGLLLILFQLVDSLNMYSLLLHSGMESVDAKVLKGVFDRGQPLIQLGTTIVGAMSLALVPAIAAAWSQGNIGILQKKMESTIKLSAVIGAGAAIGLMNIIKPTNMMLFKNQDGSLTLGILAAAIFFASMVMTFTGILQGMGAALVPAKYLLVGIACKYVLNTWLVPQYGAFGAALATNIGMGVIFILLLNELKKRFPVHMVIFKTLPRLLMACTAMTAVLQVWLFLFEVCGLEGRLWSTVAALGGVLVGGFIYISFLLYSNLFDNEELKHVPFYAKATAFRWRTTEEGRRK</sequence>
<feature type="transmembrane region" description="Helical" evidence="6">
    <location>
        <begin position="123"/>
        <end position="143"/>
    </location>
</feature>
<name>A0ABS2RAN1_9BACI</name>
<feature type="transmembrane region" description="Helical" evidence="6">
    <location>
        <begin position="88"/>
        <end position="111"/>
    </location>
</feature>
<reference evidence="7 8" key="1">
    <citation type="submission" date="2021-01" db="EMBL/GenBank/DDBJ databases">
        <title>Genomic Encyclopedia of Type Strains, Phase IV (KMG-IV): sequencing the most valuable type-strain genomes for metagenomic binning, comparative biology and taxonomic classification.</title>
        <authorList>
            <person name="Goeker M."/>
        </authorList>
    </citation>
    <scope>NUCLEOTIDE SEQUENCE [LARGE SCALE GENOMIC DNA]</scope>
    <source>
        <strain evidence="7 8">DSM 105453</strain>
    </source>
</reference>
<gene>
    <name evidence="7" type="ORF">JOC94_003713</name>
</gene>
<dbReference type="CDD" id="cd13124">
    <property type="entry name" value="MATE_SpoVB_like"/>
    <property type="match status" value="1"/>
</dbReference>
<accession>A0ABS2RAN1</accession>
<comment type="caution">
    <text evidence="7">The sequence shown here is derived from an EMBL/GenBank/DDBJ whole genome shotgun (WGS) entry which is preliminary data.</text>
</comment>